<evidence type="ECO:0000256" key="2">
    <source>
        <dbReference type="ARBA" id="ARBA00023125"/>
    </source>
</evidence>
<keyword evidence="7" id="KW-1185">Reference proteome</keyword>
<keyword evidence="1" id="KW-0805">Transcription regulation</keyword>
<organism evidence="6 7">
    <name type="scientific">Oopsacas minuta</name>
    <dbReference type="NCBI Taxonomy" id="111878"/>
    <lineage>
        <taxon>Eukaryota</taxon>
        <taxon>Metazoa</taxon>
        <taxon>Porifera</taxon>
        <taxon>Hexactinellida</taxon>
        <taxon>Hexasterophora</taxon>
        <taxon>Lyssacinosida</taxon>
        <taxon>Leucopsacidae</taxon>
        <taxon>Oopsacas</taxon>
    </lineage>
</organism>
<evidence type="ECO:0000256" key="4">
    <source>
        <dbReference type="SAM" id="Coils"/>
    </source>
</evidence>
<evidence type="ECO:0000313" key="6">
    <source>
        <dbReference type="EMBL" id="KAI6654887.1"/>
    </source>
</evidence>
<evidence type="ECO:0000313" key="7">
    <source>
        <dbReference type="Proteomes" id="UP001165289"/>
    </source>
</evidence>
<dbReference type="GO" id="GO:0003677">
    <property type="term" value="F:DNA binding"/>
    <property type="evidence" value="ECO:0007669"/>
    <property type="project" value="UniProtKB-KW"/>
</dbReference>
<evidence type="ECO:0000259" key="5">
    <source>
        <dbReference type="Pfam" id="PF03131"/>
    </source>
</evidence>
<dbReference type="AlphaFoldDB" id="A0AAV7K0Z7"/>
<feature type="domain" description="Basic leucine zipper" evidence="5">
    <location>
        <begin position="27"/>
        <end position="98"/>
    </location>
</feature>
<name>A0AAV7K0Z7_9METZ</name>
<feature type="coiled-coil region" evidence="4">
    <location>
        <begin position="73"/>
        <end position="100"/>
    </location>
</feature>
<dbReference type="Pfam" id="PF03131">
    <property type="entry name" value="bZIP_Maf"/>
    <property type="match status" value="1"/>
</dbReference>
<sequence length="115" mass="13458">MSTNSSISYDRPSPVNPIFENISTQIDDNIVLTAPVNDLKRKLYVDGHDEDTIKRVMQRRRTLKSRIYTRKCRAKCRTSVQDMRKERENLIAEKSRITLEICLYKNLIVQCGYSC</sequence>
<dbReference type="InterPro" id="IPR004826">
    <property type="entry name" value="bZIP_Maf"/>
</dbReference>
<dbReference type="GO" id="GO:0006355">
    <property type="term" value="P:regulation of DNA-templated transcription"/>
    <property type="evidence" value="ECO:0007669"/>
    <property type="project" value="InterPro"/>
</dbReference>
<evidence type="ECO:0000256" key="1">
    <source>
        <dbReference type="ARBA" id="ARBA00023015"/>
    </source>
</evidence>
<dbReference type="SUPFAM" id="SSF47454">
    <property type="entry name" value="A DNA-binding domain in eukaryotic transcription factors"/>
    <property type="match status" value="1"/>
</dbReference>
<gene>
    <name evidence="6" type="ORF">LOD99_2766</name>
</gene>
<dbReference type="EMBL" id="JAKMXF010000221">
    <property type="protein sequence ID" value="KAI6654887.1"/>
    <property type="molecule type" value="Genomic_DNA"/>
</dbReference>
<proteinExistence type="predicted"/>
<dbReference type="InterPro" id="IPR008917">
    <property type="entry name" value="TF_DNA-bd_sf"/>
</dbReference>
<evidence type="ECO:0000256" key="3">
    <source>
        <dbReference type="ARBA" id="ARBA00023163"/>
    </source>
</evidence>
<reference evidence="6 7" key="1">
    <citation type="journal article" date="2023" name="BMC Biol.">
        <title>The compact genome of the sponge Oopsacas minuta (Hexactinellida) is lacking key metazoan core genes.</title>
        <authorList>
            <person name="Santini S."/>
            <person name="Schenkelaars Q."/>
            <person name="Jourda C."/>
            <person name="Duchesne M."/>
            <person name="Belahbib H."/>
            <person name="Rocher C."/>
            <person name="Selva M."/>
            <person name="Riesgo A."/>
            <person name="Vervoort M."/>
            <person name="Leys S.P."/>
            <person name="Kodjabachian L."/>
            <person name="Le Bivic A."/>
            <person name="Borchiellini C."/>
            <person name="Claverie J.M."/>
            <person name="Renard E."/>
        </authorList>
    </citation>
    <scope>NUCLEOTIDE SEQUENCE [LARGE SCALE GENOMIC DNA]</scope>
    <source>
        <strain evidence="6">SPO-2</strain>
    </source>
</reference>
<dbReference type="Gene3D" id="1.20.5.170">
    <property type="match status" value="1"/>
</dbReference>
<keyword evidence="4" id="KW-0175">Coiled coil</keyword>
<protein>
    <recommendedName>
        <fullName evidence="5">Basic leucine zipper domain-containing protein</fullName>
    </recommendedName>
</protein>
<keyword evidence="2" id="KW-0238">DNA-binding</keyword>
<comment type="caution">
    <text evidence="6">The sequence shown here is derived from an EMBL/GenBank/DDBJ whole genome shotgun (WGS) entry which is preliminary data.</text>
</comment>
<dbReference type="Proteomes" id="UP001165289">
    <property type="component" value="Unassembled WGS sequence"/>
</dbReference>
<keyword evidence="3" id="KW-0804">Transcription</keyword>
<accession>A0AAV7K0Z7</accession>